<dbReference type="AlphaFoldDB" id="A0A2P2MZ85"/>
<evidence type="ECO:0000313" key="1">
    <source>
        <dbReference type="EMBL" id="MBX35523.1"/>
    </source>
</evidence>
<protein>
    <submittedName>
        <fullName evidence="1">Uncharacterized protein</fullName>
    </submittedName>
</protein>
<name>A0A2P2MZ85_RHIMU</name>
<dbReference type="EMBL" id="GGEC01055039">
    <property type="protein sequence ID" value="MBX35523.1"/>
    <property type="molecule type" value="Transcribed_RNA"/>
</dbReference>
<accession>A0A2P2MZ85</accession>
<organism evidence="1">
    <name type="scientific">Rhizophora mucronata</name>
    <name type="common">Asiatic mangrove</name>
    <dbReference type="NCBI Taxonomy" id="61149"/>
    <lineage>
        <taxon>Eukaryota</taxon>
        <taxon>Viridiplantae</taxon>
        <taxon>Streptophyta</taxon>
        <taxon>Embryophyta</taxon>
        <taxon>Tracheophyta</taxon>
        <taxon>Spermatophyta</taxon>
        <taxon>Magnoliopsida</taxon>
        <taxon>eudicotyledons</taxon>
        <taxon>Gunneridae</taxon>
        <taxon>Pentapetalae</taxon>
        <taxon>rosids</taxon>
        <taxon>fabids</taxon>
        <taxon>Malpighiales</taxon>
        <taxon>Rhizophoraceae</taxon>
        <taxon>Rhizophora</taxon>
    </lineage>
</organism>
<sequence>MKPHYITETLFRPLSIINQCIGFPERLDVTRKKDNQFVY</sequence>
<proteinExistence type="predicted"/>
<reference evidence="1" key="1">
    <citation type="submission" date="2018-02" db="EMBL/GenBank/DDBJ databases">
        <title>Rhizophora mucronata_Transcriptome.</title>
        <authorList>
            <person name="Meera S.P."/>
            <person name="Sreeshan A."/>
            <person name="Augustine A."/>
        </authorList>
    </citation>
    <scope>NUCLEOTIDE SEQUENCE</scope>
    <source>
        <tissue evidence="1">Leaf</tissue>
    </source>
</reference>